<dbReference type="Pfam" id="PF07883">
    <property type="entry name" value="Cupin_2"/>
    <property type="match status" value="1"/>
</dbReference>
<protein>
    <submittedName>
        <fullName evidence="4">Quercetin dioxygenase-like cupin family protein</fullName>
    </submittedName>
</protein>
<dbReference type="SUPFAM" id="SSF51182">
    <property type="entry name" value="RmlC-like cupins"/>
    <property type="match status" value="1"/>
</dbReference>
<dbReference type="Proteomes" id="UP000273643">
    <property type="component" value="Unassembled WGS sequence"/>
</dbReference>
<dbReference type="PANTHER" id="PTHR43698:SF1">
    <property type="entry name" value="BLL4564 PROTEIN"/>
    <property type="match status" value="1"/>
</dbReference>
<feature type="domain" description="Carboxymuconolactone decarboxylase-like" evidence="2">
    <location>
        <begin position="172"/>
        <end position="231"/>
    </location>
</feature>
<evidence type="ECO:0000313" key="5">
    <source>
        <dbReference type="Proteomes" id="UP000273643"/>
    </source>
</evidence>
<dbReference type="InterPro" id="IPR047263">
    <property type="entry name" value="HNL-like_cupin"/>
</dbReference>
<evidence type="ECO:0000256" key="1">
    <source>
        <dbReference type="SAM" id="SignalP"/>
    </source>
</evidence>
<sequence>MTRTQLKGALILMLFTAGAQANNEQPGQTIVKGQDHEVNQAPANRFSGDAHFSRFPTMPSPGDVAPATVTFEAGTITNWHIHPHGQYLIVTDGEGRTQEWGKPIQTLQEGDVVICPPGVKHWHGASEHRSMTHIAISPVSPDGQGVTWLEKVELPEPKSTTPDQPEAPTPVTLTEKQLSLIPIAAFSAIGDTEKLKPALVQGLESGLTVNEIKEAFAHQYAYAGFPRALTGMLTFRSLLEERRENGIEDVQGKEPSQLPDSTDYYQLGSETLEYLTDRTMEEASQPLFGNFSPTMDHALKAHLFGYLFSRDNLGYLERELVVVGTLSAIGDVNAQLNSHLTITQDLVGDSEQMERVMATLEKEVGKDVARNARGVLRGIQ</sequence>
<dbReference type="Gene3D" id="2.60.120.10">
    <property type="entry name" value="Jelly Rolls"/>
    <property type="match status" value="1"/>
</dbReference>
<evidence type="ECO:0000259" key="2">
    <source>
        <dbReference type="Pfam" id="PF02627"/>
    </source>
</evidence>
<dbReference type="PANTHER" id="PTHR43698">
    <property type="entry name" value="RIBD C-TERMINAL DOMAIN CONTAINING PROTEIN"/>
    <property type="match status" value="1"/>
</dbReference>
<reference evidence="4 5" key="1">
    <citation type="submission" date="2018-11" db="EMBL/GenBank/DDBJ databases">
        <title>Genomic Encyclopedia of Type Strains, Phase IV (KMG-IV): sequencing the most valuable type-strain genomes for metagenomic binning, comparative biology and taxonomic classification.</title>
        <authorList>
            <person name="Goeker M."/>
        </authorList>
    </citation>
    <scope>NUCLEOTIDE SEQUENCE [LARGE SCALE GENOMIC DNA]</scope>
    <source>
        <strain evidence="4 5">DSM 16974</strain>
    </source>
</reference>
<evidence type="ECO:0000259" key="3">
    <source>
        <dbReference type="Pfam" id="PF07883"/>
    </source>
</evidence>
<dbReference type="GO" id="GO:0051920">
    <property type="term" value="F:peroxiredoxin activity"/>
    <property type="evidence" value="ECO:0007669"/>
    <property type="project" value="InterPro"/>
</dbReference>
<dbReference type="RefSeq" id="WP_211331063.1">
    <property type="nucleotide sequence ID" value="NZ_RJUK01000001.1"/>
</dbReference>
<proteinExistence type="predicted"/>
<dbReference type="InterPro" id="IPR029032">
    <property type="entry name" value="AhpD-like"/>
</dbReference>
<dbReference type="Gene3D" id="1.20.1290.10">
    <property type="entry name" value="AhpD-like"/>
    <property type="match status" value="1"/>
</dbReference>
<comment type="caution">
    <text evidence="4">The sequence shown here is derived from an EMBL/GenBank/DDBJ whole genome shotgun (WGS) entry which is preliminary data.</text>
</comment>
<gene>
    <name evidence="4" type="ORF">EDC38_1848</name>
</gene>
<evidence type="ECO:0000313" key="4">
    <source>
        <dbReference type="EMBL" id="ROQ21225.1"/>
    </source>
</evidence>
<keyword evidence="4" id="KW-0223">Dioxygenase</keyword>
<accession>A0A3N1NYH0</accession>
<dbReference type="Pfam" id="PF02627">
    <property type="entry name" value="CMD"/>
    <property type="match status" value="1"/>
</dbReference>
<dbReference type="InterPro" id="IPR013096">
    <property type="entry name" value="Cupin_2"/>
</dbReference>
<organism evidence="4 5">
    <name type="scientific">Marinimicrobium koreense</name>
    <dbReference type="NCBI Taxonomy" id="306545"/>
    <lineage>
        <taxon>Bacteria</taxon>
        <taxon>Pseudomonadati</taxon>
        <taxon>Pseudomonadota</taxon>
        <taxon>Gammaproteobacteria</taxon>
        <taxon>Cellvibrionales</taxon>
        <taxon>Cellvibrionaceae</taxon>
        <taxon>Marinimicrobium</taxon>
    </lineage>
</organism>
<feature type="chain" id="PRO_5018256335" evidence="1">
    <location>
        <begin position="22"/>
        <end position="380"/>
    </location>
</feature>
<name>A0A3N1NYH0_9GAMM</name>
<keyword evidence="5" id="KW-1185">Reference proteome</keyword>
<dbReference type="CDD" id="cd02233">
    <property type="entry name" value="cupin_HNL-like"/>
    <property type="match status" value="1"/>
</dbReference>
<keyword evidence="1" id="KW-0732">Signal</keyword>
<dbReference type="InterPro" id="IPR003779">
    <property type="entry name" value="CMD-like"/>
</dbReference>
<keyword evidence="4" id="KW-0560">Oxidoreductase</keyword>
<feature type="domain" description="Cupin type-2" evidence="3">
    <location>
        <begin position="68"/>
        <end position="129"/>
    </location>
</feature>
<dbReference type="SUPFAM" id="SSF69118">
    <property type="entry name" value="AhpD-like"/>
    <property type="match status" value="1"/>
</dbReference>
<dbReference type="GO" id="GO:0051213">
    <property type="term" value="F:dioxygenase activity"/>
    <property type="evidence" value="ECO:0007669"/>
    <property type="project" value="UniProtKB-KW"/>
</dbReference>
<dbReference type="InterPro" id="IPR011051">
    <property type="entry name" value="RmlC_Cupin_sf"/>
</dbReference>
<feature type="signal peptide" evidence="1">
    <location>
        <begin position="1"/>
        <end position="21"/>
    </location>
</feature>
<dbReference type="AlphaFoldDB" id="A0A3N1NYH0"/>
<dbReference type="InterPro" id="IPR014710">
    <property type="entry name" value="RmlC-like_jellyroll"/>
</dbReference>
<dbReference type="EMBL" id="RJUK01000001">
    <property type="protein sequence ID" value="ROQ21225.1"/>
    <property type="molecule type" value="Genomic_DNA"/>
</dbReference>